<organism evidence="1 2">
    <name type="scientific">Spartinivicinus marinus</name>
    <dbReference type="NCBI Taxonomy" id="2994442"/>
    <lineage>
        <taxon>Bacteria</taxon>
        <taxon>Pseudomonadati</taxon>
        <taxon>Pseudomonadota</taxon>
        <taxon>Gammaproteobacteria</taxon>
        <taxon>Oceanospirillales</taxon>
        <taxon>Zooshikellaceae</taxon>
        <taxon>Spartinivicinus</taxon>
    </lineage>
</organism>
<dbReference type="RefSeq" id="WP_180571422.1">
    <property type="nucleotide sequence ID" value="NZ_JACCKB010000085.1"/>
</dbReference>
<gene>
    <name evidence="1" type="ORF">H0A36_25790</name>
</gene>
<accession>A0A853IC52</accession>
<keyword evidence="2" id="KW-1185">Reference proteome</keyword>
<reference evidence="1 2" key="1">
    <citation type="submission" date="2020-07" db="EMBL/GenBank/DDBJ databases">
        <title>Endozoicomonas sp. nov., isolated from sediment.</title>
        <authorList>
            <person name="Gu T."/>
        </authorList>
    </citation>
    <scope>NUCLEOTIDE SEQUENCE [LARGE SCALE GENOMIC DNA]</scope>
    <source>
        <strain evidence="1 2">SM1973</strain>
    </source>
</reference>
<sequence>MFRKRKDPVIPSCISAYQRTILAMELTDSVNNVVLTNCVMGLGYEAGTALWYKKMGNLIVPATMDFILEGALDEAGIDVVRNKPTAKK</sequence>
<comment type="caution">
    <text evidence="1">The sequence shown here is derived from an EMBL/GenBank/DDBJ whole genome shotgun (WGS) entry which is preliminary data.</text>
</comment>
<name>A0A853IC52_9GAMM</name>
<dbReference type="Proteomes" id="UP000569732">
    <property type="component" value="Unassembled WGS sequence"/>
</dbReference>
<evidence type="ECO:0000313" key="1">
    <source>
        <dbReference type="EMBL" id="NYZ69432.1"/>
    </source>
</evidence>
<evidence type="ECO:0000313" key="2">
    <source>
        <dbReference type="Proteomes" id="UP000569732"/>
    </source>
</evidence>
<dbReference type="EMBL" id="JACCKB010000085">
    <property type="protein sequence ID" value="NYZ69432.1"/>
    <property type="molecule type" value="Genomic_DNA"/>
</dbReference>
<dbReference type="AlphaFoldDB" id="A0A853IC52"/>
<protein>
    <submittedName>
        <fullName evidence="1">Uncharacterized protein</fullName>
    </submittedName>
</protein>
<proteinExistence type="predicted"/>